<comment type="caution">
    <text evidence="1">The sequence shown here is derived from an EMBL/GenBank/DDBJ whole genome shotgun (WGS) entry which is preliminary data.</text>
</comment>
<proteinExistence type="predicted"/>
<dbReference type="Proteomes" id="UP000198811">
    <property type="component" value="Unassembled WGS sequence"/>
</dbReference>
<evidence type="ECO:0000313" key="2">
    <source>
        <dbReference type="Proteomes" id="UP000198811"/>
    </source>
</evidence>
<gene>
    <name evidence="1" type="ORF">SAMN05216497_10312</name>
</gene>
<dbReference type="Pfam" id="PF10117">
    <property type="entry name" value="McrBC"/>
    <property type="match status" value="1"/>
</dbReference>
<dbReference type="PIRSF" id="PIRSF003109">
    <property type="entry name" value="McrC"/>
    <property type="match status" value="1"/>
</dbReference>
<protein>
    <submittedName>
        <fullName evidence="1">5-methylcytosine-specific restriction enzyme subunit McrC</fullName>
    </submittedName>
</protein>
<dbReference type="InterPro" id="IPR014407">
    <property type="entry name" value="McrC_bac"/>
</dbReference>
<accession>A0ABY0QJ60</accession>
<dbReference type="EMBL" id="FNGL01000003">
    <property type="protein sequence ID" value="SDK94831.1"/>
    <property type="molecule type" value="Genomic_DNA"/>
</dbReference>
<dbReference type="PANTHER" id="PTHR38733">
    <property type="entry name" value="PROTEIN MCRC"/>
    <property type="match status" value="1"/>
</dbReference>
<dbReference type="PANTHER" id="PTHR38733:SF1">
    <property type="entry name" value="TYPE IV METHYL-DIRECTED RESTRICTION ENZYME ECOKMCRBC"/>
    <property type="match status" value="1"/>
</dbReference>
<organism evidence="1 2">
    <name type="scientific">Clostridium cochlearium</name>
    <dbReference type="NCBI Taxonomy" id="1494"/>
    <lineage>
        <taxon>Bacteria</taxon>
        <taxon>Bacillati</taxon>
        <taxon>Bacillota</taxon>
        <taxon>Clostridia</taxon>
        <taxon>Eubacteriales</taxon>
        <taxon>Clostridiaceae</taxon>
        <taxon>Clostridium</taxon>
    </lineage>
</organism>
<dbReference type="InterPro" id="IPR019292">
    <property type="entry name" value="McrC"/>
</dbReference>
<keyword evidence="2" id="KW-1185">Reference proteome</keyword>
<name>A0ABY0QJ60_CLOCO</name>
<sequence length="341" mass="40866">MNEIPIKNIYYMVLYAWDKIDNKDLLNDKSIEKLQSSNEVIIELFLNEVSRLSKQGLYGEYNENTHNTKYIKGKIQIQDSIRLVKPNLICQYDEFSQNNILNQIIKTVLLRLSKFKDINSNFKRKAKALLLEFNDIEEVLLSKDLLNRIHYNQLNKDYRFAIELGLFIYNSSIPTEEYGRYKFIEIFKDEEKMSAIFESFIRNFYKIHSNYNVSRRKYNWDLDPVNNSDINLLPIMETDIELTKGREKIIIDAKYYKDAFNYRFESKKFIPNHLYQISTYINRNKKVYENIRGILIYPSNGYRFHEKYISPENYYIEFKTLDLSKDWDFIENDLLGLISGA</sequence>
<evidence type="ECO:0000313" key="1">
    <source>
        <dbReference type="EMBL" id="SDK94831.1"/>
    </source>
</evidence>
<dbReference type="RefSeq" id="WP_089863715.1">
    <property type="nucleotide sequence ID" value="NZ_FNGL01000003.1"/>
</dbReference>
<reference evidence="1 2" key="1">
    <citation type="submission" date="2016-10" db="EMBL/GenBank/DDBJ databases">
        <authorList>
            <person name="Varghese N."/>
            <person name="Submissions S."/>
        </authorList>
    </citation>
    <scope>NUCLEOTIDE SEQUENCE [LARGE SCALE GENOMIC DNA]</scope>
    <source>
        <strain evidence="1 2">NLAE-zl-C224</strain>
    </source>
</reference>